<dbReference type="SUPFAM" id="SSF51735">
    <property type="entry name" value="NAD(P)-binding Rossmann-fold domains"/>
    <property type="match status" value="1"/>
</dbReference>
<dbReference type="InterPro" id="IPR057326">
    <property type="entry name" value="KR_dom"/>
</dbReference>
<proteinExistence type="inferred from homology"/>
<keyword evidence="5" id="KW-1185">Reference proteome</keyword>
<reference evidence="4 5" key="1">
    <citation type="submission" date="2016-04" db="EMBL/GenBank/DDBJ databases">
        <title>Complete genome sequence and analysis of deep-sea sediment isolate, Amycolatopsis sp. WP1.</title>
        <authorList>
            <person name="Wang H."/>
            <person name="Chen S."/>
            <person name="Wu Q."/>
        </authorList>
    </citation>
    <scope>NUCLEOTIDE SEQUENCE [LARGE SCALE GENOMIC DNA]</scope>
    <source>
        <strain evidence="4 5">WP1</strain>
    </source>
</reference>
<evidence type="ECO:0000256" key="1">
    <source>
        <dbReference type="ARBA" id="ARBA00006484"/>
    </source>
</evidence>
<dbReference type="OrthoDB" id="154414at2"/>
<comment type="similarity">
    <text evidence="1">Belongs to the short-chain dehydrogenases/reductases (SDR) family.</text>
</comment>
<evidence type="ECO:0000256" key="2">
    <source>
        <dbReference type="ARBA" id="ARBA00023002"/>
    </source>
</evidence>
<dbReference type="PRINTS" id="PR00080">
    <property type="entry name" value="SDRFAMILY"/>
</dbReference>
<dbReference type="PRINTS" id="PR00081">
    <property type="entry name" value="GDHRDH"/>
</dbReference>
<dbReference type="FunFam" id="3.40.50.720:FF:000084">
    <property type="entry name" value="Short-chain dehydrogenase reductase"/>
    <property type="match status" value="1"/>
</dbReference>
<organism evidence="4 5">
    <name type="scientific">Amycolatopsis albispora</name>
    <dbReference type="NCBI Taxonomy" id="1804986"/>
    <lineage>
        <taxon>Bacteria</taxon>
        <taxon>Bacillati</taxon>
        <taxon>Actinomycetota</taxon>
        <taxon>Actinomycetes</taxon>
        <taxon>Pseudonocardiales</taxon>
        <taxon>Pseudonocardiaceae</taxon>
        <taxon>Amycolatopsis</taxon>
    </lineage>
</organism>
<feature type="domain" description="Ketoreductase" evidence="3">
    <location>
        <begin position="6"/>
        <end position="187"/>
    </location>
</feature>
<keyword evidence="2" id="KW-0560">Oxidoreductase</keyword>
<dbReference type="GO" id="GO:0016491">
    <property type="term" value="F:oxidoreductase activity"/>
    <property type="evidence" value="ECO:0007669"/>
    <property type="project" value="UniProtKB-KW"/>
</dbReference>
<dbReference type="InterPro" id="IPR036291">
    <property type="entry name" value="NAD(P)-bd_dom_sf"/>
</dbReference>
<dbReference type="SMART" id="SM00822">
    <property type="entry name" value="PKS_KR"/>
    <property type="match status" value="1"/>
</dbReference>
<accession>A0A344LE03</accession>
<dbReference type="PANTHER" id="PTHR43639">
    <property type="entry name" value="OXIDOREDUCTASE, SHORT-CHAIN DEHYDROGENASE/REDUCTASE FAMILY (AFU_ORTHOLOGUE AFUA_5G02870)"/>
    <property type="match status" value="1"/>
</dbReference>
<evidence type="ECO:0000259" key="3">
    <source>
        <dbReference type="SMART" id="SM00822"/>
    </source>
</evidence>
<dbReference type="RefSeq" id="WP_113695329.1">
    <property type="nucleotide sequence ID" value="NZ_CP015163.1"/>
</dbReference>
<sequence length="245" mass="24525">MSLDGKVALVTGGSRGIGAAVALRLAADGADVALTYRDNATAATEVAERIKAAGRRALVIRADGADAADCAKAVEETVAEFGRLDVLVNNAGVGAVGPIGDFALEDIDRVLAVNVRAPYLAARAAAAHLGHGGRLITIGSCVADRVPGPGMSLYALSKTAMIGLTKALARELGANGVTVNLVQPGPTDTAMNPADGPYAAEQASLTAVGRYGTPDEIASAVSFLAAESSRYVTGTTLSVDGGHAA</sequence>
<evidence type="ECO:0000313" key="5">
    <source>
        <dbReference type="Proteomes" id="UP000250434"/>
    </source>
</evidence>
<dbReference type="PANTHER" id="PTHR43639:SF1">
    <property type="entry name" value="SHORT-CHAIN DEHYDROGENASE_REDUCTASE FAMILY PROTEIN"/>
    <property type="match status" value="1"/>
</dbReference>
<dbReference type="Gene3D" id="3.40.50.720">
    <property type="entry name" value="NAD(P)-binding Rossmann-like Domain"/>
    <property type="match status" value="1"/>
</dbReference>
<dbReference type="Proteomes" id="UP000250434">
    <property type="component" value="Chromosome"/>
</dbReference>
<dbReference type="Pfam" id="PF13561">
    <property type="entry name" value="adh_short_C2"/>
    <property type="match status" value="1"/>
</dbReference>
<evidence type="ECO:0000313" key="4">
    <source>
        <dbReference type="EMBL" id="AXB46277.1"/>
    </source>
</evidence>
<dbReference type="InterPro" id="IPR002347">
    <property type="entry name" value="SDR_fam"/>
</dbReference>
<gene>
    <name evidence="4" type="ORF">A4R43_30620</name>
</gene>
<dbReference type="KEGG" id="aab:A4R43_30620"/>
<protein>
    <submittedName>
        <fullName evidence="4">Oxidoreductase</fullName>
    </submittedName>
</protein>
<name>A0A344LE03_9PSEU</name>
<dbReference type="AlphaFoldDB" id="A0A344LE03"/>
<dbReference type="EMBL" id="CP015163">
    <property type="protein sequence ID" value="AXB46277.1"/>
    <property type="molecule type" value="Genomic_DNA"/>
</dbReference>